<evidence type="ECO:0000256" key="2">
    <source>
        <dbReference type="SAM" id="Phobius"/>
    </source>
</evidence>
<evidence type="ECO:0000313" key="4">
    <source>
        <dbReference type="EMBL" id="KLO06200.1"/>
    </source>
</evidence>
<dbReference type="EMBL" id="KQ086227">
    <property type="protein sequence ID" value="KLO06200.1"/>
    <property type="molecule type" value="Genomic_DNA"/>
</dbReference>
<dbReference type="Pfam" id="PF20151">
    <property type="entry name" value="DUF6533"/>
    <property type="match status" value="1"/>
</dbReference>
<evidence type="ECO:0000259" key="3">
    <source>
        <dbReference type="Pfam" id="PF20151"/>
    </source>
</evidence>
<feature type="transmembrane region" description="Helical" evidence="2">
    <location>
        <begin position="99"/>
        <end position="116"/>
    </location>
</feature>
<protein>
    <recommendedName>
        <fullName evidence="3">DUF6533 domain-containing protein</fullName>
    </recommendedName>
</protein>
<keyword evidence="5" id="KW-1185">Reference proteome</keyword>
<organism evidence="4 5">
    <name type="scientific">Schizopora paradoxa</name>
    <dbReference type="NCBI Taxonomy" id="27342"/>
    <lineage>
        <taxon>Eukaryota</taxon>
        <taxon>Fungi</taxon>
        <taxon>Dikarya</taxon>
        <taxon>Basidiomycota</taxon>
        <taxon>Agaricomycotina</taxon>
        <taxon>Agaricomycetes</taxon>
        <taxon>Hymenochaetales</taxon>
        <taxon>Schizoporaceae</taxon>
        <taxon>Schizopora</taxon>
    </lineage>
</organism>
<feature type="region of interest" description="Disordered" evidence="1">
    <location>
        <begin position="328"/>
        <end position="360"/>
    </location>
</feature>
<evidence type="ECO:0000256" key="1">
    <source>
        <dbReference type="SAM" id="MobiDB-lite"/>
    </source>
</evidence>
<dbReference type="AlphaFoldDB" id="A0A0H2R349"/>
<feature type="transmembrane region" description="Helical" evidence="2">
    <location>
        <begin position="12"/>
        <end position="37"/>
    </location>
</feature>
<keyword evidence="2" id="KW-1133">Transmembrane helix</keyword>
<accession>A0A0H2R349</accession>
<dbReference type="STRING" id="27342.A0A0H2R349"/>
<keyword evidence="2" id="KW-0472">Membrane</keyword>
<keyword evidence="2" id="KW-0812">Transmembrane</keyword>
<evidence type="ECO:0000313" key="5">
    <source>
        <dbReference type="Proteomes" id="UP000053477"/>
    </source>
</evidence>
<reference evidence="4 5" key="1">
    <citation type="submission" date="2015-04" db="EMBL/GenBank/DDBJ databases">
        <title>Complete genome sequence of Schizopora paradoxa KUC8140, a cosmopolitan wood degrader in East Asia.</title>
        <authorList>
            <consortium name="DOE Joint Genome Institute"/>
            <person name="Min B."/>
            <person name="Park H."/>
            <person name="Jang Y."/>
            <person name="Kim J.-J."/>
            <person name="Kim K.H."/>
            <person name="Pangilinan J."/>
            <person name="Lipzen A."/>
            <person name="Riley R."/>
            <person name="Grigoriev I.V."/>
            <person name="Spatafora J.W."/>
            <person name="Choi I.-G."/>
        </authorList>
    </citation>
    <scope>NUCLEOTIDE SEQUENCE [LARGE SCALE GENOMIC DNA]</scope>
    <source>
        <strain evidence="4 5">KUC8140</strain>
    </source>
</reference>
<dbReference type="InParanoid" id="A0A0H2R349"/>
<dbReference type="InterPro" id="IPR045340">
    <property type="entry name" value="DUF6533"/>
</dbReference>
<feature type="transmembrane region" description="Helical" evidence="2">
    <location>
        <begin position="213"/>
        <end position="239"/>
    </location>
</feature>
<name>A0A0H2R349_9AGAM</name>
<proteinExistence type="predicted"/>
<dbReference type="Proteomes" id="UP000053477">
    <property type="component" value="Unassembled WGS sequence"/>
</dbReference>
<sequence length="360" mass="40898">MEERFPALRREPLVFSATAGVFALQCYTVASITILYYDHLITFPAEFRKIWKRRLSFLNILFITNRYATFFGYIPIIYFVFHSPNNAADQLALKKFERVLMALITIIVTLRCYAIYNQSRWVLIPVSILGLAVLASFVWATTNFVGISLDFGGLYTTCVPSFEPGPRQNDPYKVAWLLSIVFDSVVFGLTLYRTVQLRKVHQFRGTYGSITNLIIRDGSIYFIVMGLSYIIHIILFFHVENSFFGYSTGNNAFFTHTISVTMMSRLILNLNSYGDRHARQPTSAQPTGVIGFQPSAQFTTEVSSYSNWIARTARDFETTFDYFDSDGSLSSGSGSLEMSEVSRSTDAEQYLGDDERSNDC</sequence>
<feature type="transmembrane region" description="Helical" evidence="2">
    <location>
        <begin position="174"/>
        <end position="192"/>
    </location>
</feature>
<feature type="domain" description="DUF6533" evidence="3">
    <location>
        <begin position="26"/>
        <end position="71"/>
    </location>
</feature>
<feature type="transmembrane region" description="Helical" evidence="2">
    <location>
        <begin position="121"/>
        <end position="140"/>
    </location>
</feature>
<feature type="transmembrane region" description="Helical" evidence="2">
    <location>
        <begin position="57"/>
        <end position="79"/>
    </location>
</feature>
<feature type="transmembrane region" description="Helical" evidence="2">
    <location>
        <begin position="251"/>
        <end position="270"/>
    </location>
</feature>
<gene>
    <name evidence="4" type="ORF">SCHPADRAFT_946293</name>
</gene>
<dbReference type="OrthoDB" id="2686513at2759"/>